<accession>A0A1T4RLK4</accession>
<feature type="domain" description="M23ase beta-sheet core" evidence="4">
    <location>
        <begin position="314"/>
        <end position="408"/>
    </location>
</feature>
<dbReference type="PANTHER" id="PTHR21666">
    <property type="entry name" value="PEPTIDASE-RELATED"/>
    <property type="match status" value="1"/>
</dbReference>
<dbReference type="InterPro" id="IPR016047">
    <property type="entry name" value="M23ase_b-sheet_dom"/>
</dbReference>
<keyword evidence="5" id="KW-0378">Hydrolase</keyword>
<reference evidence="5 6" key="1">
    <citation type="submission" date="2017-02" db="EMBL/GenBank/DDBJ databases">
        <authorList>
            <person name="Peterson S.W."/>
        </authorList>
    </citation>
    <scope>NUCLEOTIDE SEQUENCE [LARGE SCALE GENOMIC DNA]</scope>
    <source>
        <strain evidence="5 6">DSM 21749</strain>
    </source>
</reference>
<dbReference type="AlphaFoldDB" id="A0A1T4RLK4"/>
<dbReference type="Gene3D" id="6.10.250.3150">
    <property type="match status" value="1"/>
</dbReference>
<dbReference type="RefSeq" id="WP_078758817.1">
    <property type="nucleotide sequence ID" value="NZ_FUXP01000009.1"/>
</dbReference>
<feature type="coiled-coil region" evidence="1">
    <location>
        <begin position="37"/>
        <end position="113"/>
    </location>
</feature>
<organism evidence="5 6">
    <name type="scientific">Lysobacter spongiicola DSM 21749</name>
    <dbReference type="NCBI Taxonomy" id="1122188"/>
    <lineage>
        <taxon>Bacteria</taxon>
        <taxon>Pseudomonadati</taxon>
        <taxon>Pseudomonadota</taxon>
        <taxon>Gammaproteobacteria</taxon>
        <taxon>Lysobacterales</taxon>
        <taxon>Lysobacteraceae</taxon>
        <taxon>Novilysobacter</taxon>
    </lineage>
</organism>
<dbReference type="GO" id="GO:0004222">
    <property type="term" value="F:metalloendopeptidase activity"/>
    <property type="evidence" value="ECO:0007669"/>
    <property type="project" value="TreeGrafter"/>
</dbReference>
<dbReference type="InterPro" id="IPR011055">
    <property type="entry name" value="Dup_hybrid_motif"/>
</dbReference>
<feature type="chain" id="PRO_5012684912" evidence="3">
    <location>
        <begin position="28"/>
        <end position="414"/>
    </location>
</feature>
<dbReference type="InterPro" id="IPR050570">
    <property type="entry name" value="Cell_wall_metabolism_enzyme"/>
</dbReference>
<dbReference type="STRING" id="1122188.SAMN02745674_02266"/>
<evidence type="ECO:0000256" key="1">
    <source>
        <dbReference type="SAM" id="Coils"/>
    </source>
</evidence>
<dbReference type="FunFam" id="2.70.70.10:FF:000003">
    <property type="entry name" value="Murein hydrolase activator EnvC"/>
    <property type="match status" value="1"/>
</dbReference>
<dbReference type="SUPFAM" id="SSF51261">
    <property type="entry name" value="Duplicated hybrid motif"/>
    <property type="match status" value="1"/>
</dbReference>
<keyword evidence="1" id="KW-0175">Coiled coil</keyword>
<gene>
    <name evidence="5" type="ORF">SAMN02745674_02266</name>
</gene>
<feature type="region of interest" description="Disordered" evidence="2">
    <location>
        <begin position="251"/>
        <end position="288"/>
    </location>
</feature>
<dbReference type="EMBL" id="FUXP01000009">
    <property type="protein sequence ID" value="SKA16842.1"/>
    <property type="molecule type" value="Genomic_DNA"/>
</dbReference>
<dbReference type="OrthoDB" id="9784703at2"/>
<feature type="compositionally biased region" description="Basic and acidic residues" evidence="2">
    <location>
        <begin position="251"/>
        <end position="270"/>
    </location>
</feature>
<dbReference type="CDD" id="cd12797">
    <property type="entry name" value="M23_peptidase"/>
    <property type="match status" value="1"/>
</dbReference>
<evidence type="ECO:0000256" key="3">
    <source>
        <dbReference type="SAM" id="SignalP"/>
    </source>
</evidence>
<evidence type="ECO:0000256" key="2">
    <source>
        <dbReference type="SAM" id="MobiDB-lite"/>
    </source>
</evidence>
<dbReference type="PANTHER" id="PTHR21666:SF270">
    <property type="entry name" value="MUREIN HYDROLASE ACTIVATOR ENVC"/>
    <property type="match status" value="1"/>
</dbReference>
<evidence type="ECO:0000313" key="5">
    <source>
        <dbReference type="EMBL" id="SKA16842.1"/>
    </source>
</evidence>
<evidence type="ECO:0000259" key="4">
    <source>
        <dbReference type="Pfam" id="PF01551"/>
    </source>
</evidence>
<evidence type="ECO:0000313" key="6">
    <source>
        <dbReference type="Proteomes" id="UP000190061"/>
    </source>
</evidence>
<sequence>MPRRRATRLLGLGLVAAGALVATGVPAQDTGDTERKLRTVKQELEAVAAERREVESERGAATRQLREADERVAASGRQLHETEQALEALQERLRALETERDALESRRGGQRRELAELLRAAYAQGEAAPLKLLLAQDRVEDANRLLTYHGYLQRERVERIRTLSVELARLDTLEVQVAARRAELEEARARQRAQLSQHEEDRAARKALVARLDERYQDRRQREQALGRDARGLEQVLERLRAAAARAAAERKAAAERAEREAREAREAARRQGRPAPAPRPAPVASGPAVGGAGWPLAGNLIAGYGASMPDGRKSDGLLIGAKAGTEVKAVADGTVVYAEWMSGFGLILIVDHGNGYMSLYAHNDAVLMDAGDPVRRGDAVATVGTSGGHGRPALYFELRRNGSPVDPAGWLKR</sequence>
<name>A0A1T4RLK4_9GAMM</name>
<dbReference type="Pfam" id="PF01551">
    <property type="entry name" value="Peptidase_M23"/>
    <property type="match status" value="1"/>
</dbReference>
<dbReference type="Gene3D" id="2.70.70.10">
    <property type="entry name" value="Glucose Permease (Domain IIA)"/>
    <property type="match status" value="1"/>
</dbReference>
<proteinExistence type="predicted"/>
<protein>
    <submittedName>
        <fullName evidence="5">Septal ring factor EnvC, activator of murein hydrolases AmiA and AmiB</fullName>
    </submittedName>
</protein>
<keyword evidence="6" id="KW-1185">Reference proteome</keyword>
<keyword evidence="3" id="KW-0732">Signal</keyword>
<feature type="signal peptide" evidence="3">
    <location>
        <begin position="1"/>
        <end position="27"/>
    </location>
</feature>
<feature type="coiled-coil region" evidence="1">
    <location>
        <begin position="170"/>
        <end position="201"/>
    </location>
</feature>
<dbReference type="Proteomes" id="UP000190061">
    <property type="component" value="Unassembled WGS sequence"/>
</dbReference>